<dbReference type="InterPro" id="IPR011006">
    <property type="entry name" value="CheY-like_superfamily"/>
</dbReference>
<dbReference type="KEGG" id="plue:EWM63_28500"/>
<reference evidence="1 2" key="1">
    <citation type="submission" date="2019-02" db="EMBL/GenBank/DDBJ databases">
        <title>Draft Genome Sequences of Six Type Strains of the Genus Massilia.</title>
        <authorList>
            <person name="Miess H."/>
            <person name="Frediansyhah A."/>
            <person name="Gross H."/>
        </authorList>
    </citation>
    <scope>NUCLEOTIDE SEQUENCE [LARGE SCALE GENOMIC DNA]</scope>
    <source>
        <strain evidence="1 2">DSM 17473</strain>
    </source>
</reference>
<proteinExistence type="predicted"/>
<organism evidence="1 2">
    <name type="scientific">Pseudoduganella lutea</name>
    <dbReference type="NCBI Taxonomy" id="321985"/>
    <lineage>
        <taxon>Bacteria</taxon>
        <taxon>Pseudomonadati</taxon>
        <taxon>Pseudomonadota</taxon>
        <taxon>Betaproteobacteria</taxon>
        <taxon>Burkholderiales</taxon>
        <taxon>Oxalobacteraceae</taxon>
        <taxon>Telluria group</taxon>
        <taxon>Pseudoduganella</taxon>
    </lineage>
</organism>
<protein>
    <submittedName>
        <fullName evidence="1">Response regulator</fullName>
    </submittedName>
</protein>
<dbReference type="RefSeq" id="WP_130189531.1">
    <property type="nucleotide sequence ID" value="NZ_CP035913.1"/>
</dbReference>
<dbReference type="SUPFAM" id="SSF52172">
    <property type="entry name" value="CheY-like"/>
    <property type="match status" value="1"/>
</dbReference>
<gene>
    <name evidence="1" type="ORF">EWM63_28500</name>
</gene>
<accession>A0A4P6L4Q3</accession>
<keyword evidence="2" id="KW-1185">Reference proteome</keyword>
<evidence type="ECO:0000313" key="1">
    <source>
        <dbReference type="EMBL" id="QBE66424.1"/>
    </source>
</evidence>
<name>A0A4P6L4Q3_9BURK</name>
<sequence>MRILIADGSAEVTDMLQEILPVNGHTATAALILEEVIAARRERMFDAYIIDLDFINCGGPAVLGSLRREGEAPRSRSGHRMDGFPRHVAGQPLQVFVRRVLGEARFASDAAGGAGVRPLPGVPRRVGEAVLPRALPAAGKPPLTCWGQRALGIQSNGAKGGVNSQGQ</sequence>
<dbReference type="OrthoDB" id="9179585at2"/>
<dbReference type="EMBL" id="CP035913">
    <property type="protein sequence ID" value="QBE66424.1"/>
    <property type="molecule type" value="Genomic_DNA"/>
</dbReference>
<dbReference type="AlphaFoldDB" id="A0A4P6L4Q3"/>
<dbReference type="Proteomes" id="UP000290637">
    <property type="component" value="Chromosome"/>
</dbReference>
<evidence type="ECO:0000313" key="2">
    <source>
        <dbReference type="Proteomes" id="UP000290637"/>
    </source>
</evidence>